<evidence type="ECO:0000256" key="4">
    <source>
        <dbReference type="ARBA" id="ARBA00023159"/>
    </source>
</evidence>
<feature type="domain" description="BZIP" evidence="7">
    <location>
        <begin position="207"/>
        <end position="270"/>
    </location>
</feature>
<evidence type="ECO:0000256" key="3">
    <source>
        <dbReference type="ARBA" id="ARBA00023125"/>
    </source>
</evidence>
<dbReference type="InterPro" id="IPR047167">
    <property type="entry name" value="NFE2-like"/>
</dbReference>
<evidence type="ECO:0000313" key="9">
    <source>
        <dbReference type="Proteomes" id="UP001046870"/>
    </source>
</evidence>
<gene>
    <name evidence="8" type="ORF">MATL_G00069150</name>
</gene>
<sequence length="302" mass="33871">MCAAANFAFSLWRNCEGLANPDRLHGGVSMPAPASGALPHQTSRDVEMDFAWQELMAITELQDFEVPGESPFDSTVCHAQDTFGMTPPPTELHPFGCGANPEVVFDQPYTELTMQQGLQLHQIFPPAQNGFHLDRTILPQSAPHMGAFRKPRAAPTLQTGVEPMGRDERRALALHIPFPLEQIVNLPVDDFNELLAQHALSEPQLALVRDIRRRGKNKVAAQNCRKRKLESIVLLEDELGRLRARREQLVREHADFQSSLALARCRLSELCTKVSTWLQDHDRCPYSMDHFSFQHTGDGGVH</sequence>
<keyword evidence="3" id="KW-0238">DNA-binding</keyword>
<dbReference type="Gene3D" id="1.10.880.10">
    <property type="entry name" value="Transcription factor, Skn-1-like, DNA-binding domain"/>
    <property type="match status" value="1"/>
</dbReference>
<dbReference type="PROSITE" id="PS50217">
    <property type="entry name" value="BZIP"/>
    <property type="match status" value="1"/>
</dbReference>
<dbReference type="SMART" id="SM00338">
    <property type="entry name" value="BRLZ"/>
    <property type="match status" value="1"/>
</dbReference>
<evidence type="ECO:0000313" key="8">
    <source>
        <dbReference type="EMBL" id="KAG7477394.1"/>
    </source>
</evidence>
<organism evidence="8 9">
    <name type="scientific">Megalops atlanticus</name>
    <name type="common">Tarpon</name>
    <name type="synonym">Clupea gigantea</name>
    <dbReference type="NCBI Taxonomy" id="7932"/>
    <lineage>
        <taxon>Eukaryota</taxon>
        <taxon>Metazoa</taxon>
        <taxon>Chordata</taxon>
        <taxon>Craniata</taxon>
        <taxon>Vertebrata</taxon>
        <taxon>Euteleostomi</taxon>
        <taxon>Actinopterygii</taxon>
        <taxon>Neopterygii</taxon>
        <taxon>Teleostei</taxon>
        <taxon>Elopiformes</taxon>
        <taxon>Megalopidae</taxon>
        <taxon>Megalops</taxon>
    </lineage>
</organism>
<comment type="similarity">
    <text evidence="1">Belongs to the bZIP family. CNC subfamily.</text>
</comment>
<dbReference type="PROSITE" id="PS00036">
    <property type="entry name" value="BZIP_BASIC"/>
    <property type="match status" value="1"/>
</dbReference>
<dbReference type="GO" id="GO:0005634">
    <property type="term" value="C:nucleus"/>
    <property type="evidence" value="ECO:0007669"/>
    <property type="project" value="TreeGrafter"/>
</dbReference>
<keyword evidence="5" id="KW-0804">Transcription</keyword>
<dbReference type="GO" id="GO:0000981">
    <property type="term" value="F:DNA-binding transcription factor activity, RNA polymerase II-specific"/>
    <property type="evidence" value="ECO:0007669"/>
    <property type="project" value="TreeGrafter"/>
</dbReference>
<dbReference type="Proteomes" id="UP001046870">
    <property type="component" value="Chromosome 5"/>
</dbReference>
<evidence type="ECO:0000256" key="2">
    <source>
        <dbReference type="ARBA" id="ARBA00023015"/>
    </source>
</evidence>
<dbReference type="CDD" id="cd14720">
    <property type="entry name" value="bZIP_NFE2-like"/>
    <property type="match status" value="1"/>
</dbReference>
<dbReference type="InterPro" id="IPR004826">
    <property type="entry name" value="bZIP_Maf"/>
</dbReference>
<dbReference type="SUPFAM" id="SSF47454">
    <property type="entry name" value="A DNA-binding domain in eukaryotic transcription factors"/>
    <property type="match status" value="1"/>
</dbReference>
<dbReference type="EMBL" id="JAFDVH010000005">
    <property type="protein sequence ID" value="KAG7477394.1"/>
    <property type="molecule type" value="Genomic_DNA"/>
</dbReference>
<dbReference type="PANTHER" id="PTHR24411:SF26">
    <property type="entry name" value="TRANSCRIPTION FACTOR NF-E2 45 KDA SUBUNIT"/>
    <property type="match status" value="1"/>
</dbReference>
<evidence type="ECO:0000259" key="7">
    <source>
        <dbReference type="PROSITE" id="PS50217"/>
    </source>
</evidence>
<keyword evidence="4" id="KW-0010">Activator</keyword>
<evidence type="ECO:0000256" key="1">
    <source>
        <dbReference type="ARBA" id="ARBA00008157"/>
    </source>
</evidence>
<reference evidence="8" key="1">
    <citation type="submission" date="2021-01" db="EMBL/GenBank/DDBJ databases">
        <authorList>
            <person name="Zahm M."/>
            <person name="Roques C."/>
            <person name="Cabau C."/>
            <person name="Klopp C."/>
            <person name="Donnadieu C."/>
            <person name="Jouanno E."/>
            <person name="Lampietro C."/>
            <person name="Louis A."/>
            <person name="Herpin A."/>
            <person name="Echchiki A."/>
            <person name="Berthelot C."/>
            <person name="Parey E."/>
            <person name="Roest-Crollius H."/>
            <person name="Braasch I."/>
            <person name="Postlethwait J."/>
            <person name="Bobe J."/>
            <person name="Montfort J."/>
            <person name="Bouchez O."/>
            <person name="Begum T."/>
            <person name="Mejri S."/>
            <person name="Adams A."/>
            <person name="Chen W.-J."/>
            <person name="Guiguen Y."/>
        </authorList>
    </citation>
    <scope>NUCLEOTIDE SEQUENCE</scope>
    <source>
        <strain evidence="8">YG-15Mar2019-1</strain>
        <tissue evidence="8">Brain</tissue>
    </source>
</reference>
<dbReference type="OrthoDB" id="7458135at2759"/>
<protein>
    <recommendedName>
        <fullName evidence="7">BZIP domain-containing protein</fullName>
    </recommendedName>
</protein>
<name>A0A9D3Q9H5_MEGAT</name>
<dbReference type="InterPro" id="IPR004827">
    <property type="entry name" value="bZIP"/>
</dbReference>
<dbReference type="InterPro" id="IPR008917">
    <property type="entry name" value="TF_DNA-bd_sf"/>
</dbReference>
<dbReference type="PANTHER" id="PTHR24411">
    <property type="entry name" value="NUCLEAR FACTOR ERYTHROID 2-RELATED FACTOR"/>
    <property type="match status" value="1"/>
</dbReference>
<keyword evidence="6" id="KW-0539">Nucleus</keyword>
<accession>A0A9D3Q9H5</accession>
<dbReference type="Pfam" id="PF03131">
    <property type="entry name" value="bZIP_Maf"/>
    <property type="match status" value="1"/>
</dbReference>
<proteinExistence type="inferred from homology"/>
<dbReference type="AlphaFoldDB" id="A0A9D3Q9H5"/>
<keyword evidence="9" id="KW-1185">Reference proteome</keyword>
<evidence type="ECO:0000256" key="5">
    <source>
        <dbReference type="ARBA" id="ARBA00023163"/>
    </source>
</evidence>
<evidence type="ECO:0000256" key="6">
    <source>
        <dbReference type="ARBA" id="ARBA00023242"/>
    </source>
</evidence>
<keyword evidence="2" id="KW-0805">Transcription regulation</keyword>
<dbReference type="GO" id="GO:0000978">
    <property type="term" value="F:RNA polymerase II cis-regulatory region sequence-specific DNA binding"/>
    <property type="evidence" value="ECO:0007669"/>
    <property type="project" value="InterPro"/>
</dbReference>
<comment type="caution">
    <text evidence="8">The sequence shown here is derived from an EMBL/GenBank/DDBJ whole genome shotgun (WGS) entry which is preliminary data.</text>
</comment>